<evidence type="ECO:0000256" key="1">
    <source>
        <dbReference type="PROSITE-ProRule" id="PRU00047"/>
    </source>
</evidence>
<dbReference type="EMBL" id="BQKI01000007">
    <property type="protein sequence ID" value="GJM98143.1"/>
    <property type="molecule type" value="Genomic_DNA"/>
</dbReference>
<proteinExistence type="predicted"/>
<feature type="compositionally biased region" description="Basic and acidic residues" evidence="2">
    <location>
        <begin position="393"/>
        <end position="422"/>
    </location>
</feature>
<feature type="compositionally biased region" description="Polar residues" evidence="2">
    <location>
        <begin position="464"/>
        <end position="476"/>
    </location>
</feature>
<dbReference type="AlphaFoldDB" id="A0AAV5CJB8"/>
<evidence type="ECO:0000259" key="3">
    <source>
        <dbReference type="PROSITE" id="PS50158"/>
    </source>
</evidence>
<feature type="region of interest" description="Disordered" evidence="2">
    <location>
        <begin position="377"/>
        <end position="538"/>
    </location>
</feature>
<keyword evidence="1" id="KW-0862">Zinc</keyword>
<sequence>MDGGETKEMVAEACFALFVDAFKAHPPAALRRLHRPQNHHPTFDYKRWLVGRCYRCLAKNHQVSQCRDPVRCWDCRRNGHTARHCPTPLLLHHNAETTTANPPSIHDRLTFPPLAHPQRQAVHSRLAWPSTPGAETGARQPEQRLDAQSVDPMAYVPGFPEQRSVLVKHAMAQQLRVPSHTISVTRHQPEDFLVKFDLAPHRDRAVLVRYFNIAGTAFELRPWQLDNHTAPHTYWYHTKISIEGLPMHAWTGSALRQLFINFAVYDRMSSSSYLCDNSRICSCWVWMFNPDIVPLSVLCTILPETAGQTLEVCDLPTPHRRQPPPPEGQQMELILHIDEHHDYAPREDGVVPRIQPFTWTPGAFDNRPTTREVVQIPAAAANPRRRGGQSCRDPSDARERRDRDPDHDGSRRPRGDWRDRFTCHGRPHIRRSHGSTTDHGRRRGPYSHRRAAGEALDYDAADSGSESRGRTGTRSPGQRRGHQERRRHDDDWGPCLSRSPQPRPSQTGTDSDDQARDGKRQQLLQLKPKTKIYKTRQC</sequence>
<feature type="compositionally biased region" description="Basic residues" evidence="2">
    <location>
        <begin position="440"/>
        <end position="450"/>
    </location>
</feature>
<dbReference type="PANTHER" id="PTHR33087:SF21">
    <property type="entry name" value="OS03G0782100 PROTEIN"/>
    <property type="match status" value="1"/>
</dbReference>
<dbReference type="InterPro" id="IPR001878">
    <property type="entry name" value="Znf_CCHC"/>
</dbReference>
<dbReference type="PANTHER" id="PTHR33087">
    <property type="entry name" value="OS07G0539200 PROTEIN"/>
    <property type="match status" value="1"/>
</dbReference>
<keyword evidence="1" id="KW-0863">Zinc-finger</keyword>
<keyword evidence="1" id="KW-0479">Metal-binding</keyword>
<dbReference type="GO" id="GO:0008270">
    <property type="term" value="F:zinc ion binding"/>
    <property type="evidence" value="ECO:0007669"/>
    <property type="project" value="UniProtKB-KW"/>
</dbReference>
<protein>
    <recommendedName>
        <fullName evidence="3">CCHC-type domain-containing protein</fullName>
    </recommendedName>
</protein>
<dbReference type="InterPro" id="IPR036875">
    <property type="entry name" value="Znf_CCHC_sf"/>
</dbReference>
<feature type="domain" description="CCHC-type" evidence="3">
    <location>
        <begin position="71"/>
        <end position="86"/>
    </location>
</feature>
<dbReference type="InterPro" id="IPR053253">
    <property type="entry name" value="Sex_diff_modulator"/>
</dbReference>
<reference evidence="4" key="2">
    <citation type="submission" date="2021-12" db="EMBL/GenBank/DDBJ databases">
        <title>Resequencing data analysis of finger millet.</title>
        <authorList>
            <person name="Hatakeyama M."/>
            <person name="Aluri S."/>
            <person name="Balachadran M.T."/>
            <person name="Sivarajan S.R."/>
            <person name="Poveda L."/>
            <person name="Shimizu-Inatsugi R."/>
            <person name="Schlapbach R."/>
            <person name="Sreeman S.M."/>
            <person name="Shimizu K.K."/>
        </authorList>
    </citation>
    <scope>NUCLEOTIDE SEQUENCE</scope>
</reference>
<dbReference type="SMART" id="SM00343">
    <property type="entry name" value="ZnF_C2HC"/>
    <property type="match status" value="2"/>
</dbReference>
<evidence type="ECO:0000256" key="2">
    <source>
        <dbReference type="SAM" id="MobiDB-lite"/>
    </source>
</evidence>
<dbReference type="GO" id="GO:0003676">
    <property type="term" value="F:nucleic acid binding"/>
    <property type="evidence" value="ECO:0007669"/>
    <property type="project" value="InterPro"/>
</dbReference>
<evidence type="ECO:0000313" key="4">
    <source>
        <dbReference type="EMBL" id="GJM98143.1"/>
    </source>
</evidence>
<organism evidence="4 5">
    <name type="scientific">Eleusine coracana subsp. coracana</name>
    <dbReference type="NCBI Taxonomy" id="191504"/>
    <lineage>
        <taxon>Eukaryota</taxon>
        <taxon>Viridiplantae</taxon>
        <taxon>Streptophyta</taxon>
        <taxon>Embryophyta</taxon>
        <taxon>Tracheophyta</taxon>
        <taxon>Spermatophyta</taxon>
        <taxon>Magnoliopsida</taxon>
        <taxon>Liliopsida</taxon>
        <taxon>Poales</taxon>
        <taxon>Poaceae</taxon>
        <taxon>PACMAD clade</taxon>
        <taxon>Chloridoideae</taxon>
        <taxon>Cynodonteae</taxon>
        <taxon>Eleusininae</taxon>
        <taxon>Eleusine</taxon>
    </lineage>
</organism>
<feature type="compositionally biased region" description="Basic residues" evidence="2">
    <location>
        <begin position="528"/>
        <end position="538"/>
    </location>
</feature>
<name>A0AAV5CJB8_ELECO</name>
<evidence type="ECO:0000313" key="5">
    <source>
        <dbReference type="Proteomes" id="UP001054889"/>
    </source>
</evidence>
<reference evidence="4" key="1">
    <citation type="journal article" date="2018" name="DNA Res.">
        <title>Multiple hybrid de novo genome assembly of finger millet, an orphan allotetraploid crop.</title>
        <authorList>
            <person name="Hatakeyama M."/>
            <person name="Aluri S."/>
            <person name="Balachadran M.T."/>
            <person name="Sivarajan S.R."/>
            <person name="Patrignani A."/>
            <person name="Gruter S."/>
            <person name="Poveda L."/>
            <person name="Shimizu-Inatsugi R."/>
            <person name="Baeten J."/>
            <person name="Francoijs K.J."/>
            <person name="Nataraja K.N."/>
            <person name="Reddy Y.A.N."/>
            <person name="Phadnis S."/>
            <person name="Ravikumar R.L."/>
            <person name="Schlapbach R."/>
            <person name="Sreeman S.M."/>
            <person name="Shimizu K.K."/>
        </authorList>
    </citation>
    <scope>NUCLEOTIDE SEQUENCE</scope>
</reference>
<accession>A0AAV5CJB8</accession>
<dbReference type="Gene3D" id="4.10.60.10">
    <property type="entry name" value="Zinc finger, CCHC-type"/>
    <property type="match status" value="1"/>
</dbReference>
<feature type="compositionally biased region" description="Basic residues" evidence="2">
    <location>
        <begin position="423"/>
        <end position="433"/>
    </location>
</feature>
<keyword evidence="5" id="KW-1185">Reference proteome</keyword>
<dbReference type="Proteomes" id="UP001054889">
    <property type="component" value="Unassembled WGS sequence"/>
</dbReference>
<dbReference type="PROSITE" id="PS50158">
    <property type="entry name" value="ZF_CCHC"/>
    <property type="match status" value="1"/>
</dbReference>
<dbReference type="SUPFAM" id="SSF57756">
    <property type="entry name" value="Retrovirus zinc finger-like domains"/>
    <property type="match status" value="1"/>
</dbReference>
<comment type="caution">
    <text evidence="4">The sequence shown here is derived from an EMBL/GenBank/DDBJ whole genome shotgun (WGS) entry which is preliminary data.</text>
</comment>
<feature type="compositionally biased region" description="Polar residues" evidence="2">
    <location>
        <begin position="498"/>
        <end position="509"/>
    </location>
</feature>
<gene>
    <name evidence="4" type="primary">ga15124</name>
    <name evidence="4" type="ORF">PR202_ga15124</name>
</gene>